<reference evidence="2 3" key="1">
    <citation type="submission" date="2021-05" db="EMBL/GenBank/DDBJ databases">
        <title>Shewanella sp. JM162201.</title>
        <authorList>
            <person name="Xu S."/>
            <person name="Li A."/>
        </authorList>
    </citation>
    <scope>NUCLEOTIDE SEQUENCE [LARGE SCALE GENOMIC DNA]</scope>
    <source>
        <strain evidence="2 3">JM162201</strain>
    </source>
</reference>
<organism evidence="2 3">
    <name type="scientific">Shewanella jiangmenensis</name>
    <dbReference type="NCBI Taxonomy" id="2837387"/>
    <lineage>
        <taxon>Bacteria</taxon>
        <taxon>Pseudomonadati</taxon>
        <taxon>Pseudomonadota</taxon>
        <taxon>Gammaproteobacteria</taxon>
        <taxon>Alteromonadales</taxon>
        <taxon>Shewanellaceae</taxon>
        <taxon>Shewanella</taxon>
    </lineage>
</organism>
<proteinExistence type="predicted"/>
<evidence type="ECO:0000313" key="3">
    <source>
        <dbReference type="Proteomes" id="UP001195903"/>
    </source>
</evidence>
<comment type="caution">
    <text evidence="2">The sequence shown here is derived from an EMBL/GenBank/DDBJ whole genome shotgun (WGS) entry which is preliminary data.</text>
</comment>
<sequence>MLAVLLMLWLPAMAVPLCSDIFTKPPTGNHFPGLLPPANLEPSRGVFECDKHGCNQRQNYTPGDYNFSAGDFKNGNFISTNGASTRLYFNSLSMSQAHINVGGKASDLIIYVRGSFSIAGQNTLNAIVYVAGAVHITGNATLNGAIASGGPLVGGGSSNINIDLSQVDNADFGGMCDDGSNSAIDHFLMRYSASPLTCKAEPVSVYACKDASCSSYETSAITASLTAANAVTGWEGGSQLTLTNGVGSKNLWHTVTAPLVTIGVGSASVAAINPTLCQRGNNTPSVAACTIAFADSGLILDVPDKLAAKSATVTLSAVRKDNQSQRCVPTFQNVSKNIQFWSEYQDPATIFGSPRVSVNNTNVATSASSPTSLPLAFNASGTATLNVNYPDAGKLALNARYIGSASEGNLQLEGSDSFVSFPAGMCVQPVDANAYCASGDETCAAYKKAGDSFGLKLSAHAWVTDNDTNFCDNPTTPNFARQNIMLNHELVAPTLGSSGALGTATYAHQAASSANPSAANTVAQSISEVGVFRFGTAPFSAYLGSNAFTVPAAKSVDTGRFVPASFDLTGVSLTPACSGFSYMDQPTPLAMTIEAKNLNGALTENYQGVFAKGVASLHGENSDNGVDLYARLSPLAGSWSKGIMAFDVNHRFTFGRTTAPLADGPFEALDIGLQLDDGDGGMSKLTGMDMKPDSSGDCTLPSNTCTARRLNTSPLKLYHGRVQLDNTYGPEGAVLRMRAQAQYWQGSAWGALAADSCTLVNPALATQVDDPLLGYRFAPALLGGQSILRSAAPAQFSAGMLDLYWQSQGSPLYRGQVTAPLAVDDWLKWYWNWDGSSPNSLSDPRASAYFGRYRGDDRIIFWREVN</sequence>
<dbReference type="Proteomes" id="UP001195903">
    <property type="component" value="Unassembled WGS sequence"/>
</dbReference>
<dbReference type="Pfam" id="PF20419">
    <property type="entry name" value="DUF6701"/>
    <property type="match status" value="1"/>
</dbReference>
<feature type="domain" description="DUF6701" evidence="1">
    <location>
        <begin position="273"/>
        <end position="865"/>
    </location>
</feature>
<evidence type="ECO:0000259" key="1">
    <source>
        <dbReference type="Pfam" id="PF20419"/>
    </source>
</evidence>
<dbReference type="InterPro" id="IPR046524">
    <property type="entry name" value="DUF6701"/>
</dbReference>
<protein>
    <recommendedName>
        <fullName evidence="1">DUF6701 domain-containing protein</fullName>
    </recommendedName>
</protein>
<dbReference type="EMBL" id="JAHEPS010000002">
    <property type="protein sequence ID" value="MBT1444114.1"/>
    <property type="molecule type" value="Genomic_DNA"/>
</dbReference>
<evidence type="ECO:0000313" key="2">
    <source>
        <dbReference type="EMBL" id="MBT1444114.1"/>
    </source>
</evidence>
<dbReference type="RefSeq" id="WP_214506321.1">
    <property type="nucleotide sequence ID" value="NZ_JAHEPS010000002.1"/>
</dbReference>
<keyword evidence="3" id="KW-1185">Reference proteome</keyword>
<accession>A0ABS5V0X0</accession>
<name>A0ABS5V0X0_9GAMM</name>
<gene>
    <name evidence="2" type="ORF">KJI95_06195</name>
</gene>